<protein>
    <recommendedName>
        <fullName evidence="9">Cobalamin biosynthesis protein CobD</fullName>
    </recommendedName>
</protein>
<evidence type="ECO:0000256" key="3">
    <source>
        <dbReference type="ARBA" id="ARBA00006263"/>
    </source>
</evidence>
<feature type="transmembrane region" description="Helical" evidence="9">
    <location>
        <begin position="52"/>
        <end position="71"/>
    </location>
</feature>
<dbReference type="PANTHER" id="PTHR34308:SF1">
    <property type="entry name" value="COBALAMIN BIOSYNTHESIS PROTEIN CBIB"/>
    <property type="match status" value="1"/>
</dbReference>
<evidence type="ECO:0000256" key="5">
    <source>
        <dbReference type="ARBA" id="ARBA00022573"/>
    </source>
</evidence>
<dbReference type="GO" id="GO:0009236">
    <property type="term" value="P:cobalamin biosynthetic process"/>
    <property type="evidence" value="ECO:0007669"/>
    <property type="project" value="UniProtKB-UniRule"/>
</dbReference>
<dbReference type="HAMAP" id="MF_00024">
    <property type="entry name" value="CobD_CbiB"/>
    <property type="match status" value="1"/>
</dbReference>
<dbReference type="GO" id="GO:0005886">
    <property type="term" value="C:plasma membrane"/>
    <property type="evidence" value="ECO:0007669"/>
    <property type="project" value="UniProtKB-SubCell"/>
</dbReference>
<keyword evidence="4 9" id="KW-1003">Cell membrane</keyword>
<comment type="function">
    <text evidence="9">Converts cobyric acid to cobinamide by the addition of aminopropanol on the F carboxylic group.</text>
</comment>
<comment type="similarity">
    <text evidence="3 9">Belongs to the CobD/CbiB family.</text>
</comment>
<evidence type="ECO:0000256" key="9">
    <source>
        <dbReference type="HAMAP-Rule" id="MF_00024"/>
    </source>
</evidence>
<dbReference type="KEGG" id="rst:ATY39_16655"/>
<evidence type="ECO:0000313" key="11">
    <source>
        <dbReference type="Proteomes" id="UP000076021"/>
    </source>
</evidence>
<evidence type="ECO:0000313" key="10">
    <source>
        <dbReference type="EMBL" id="AMX00865.1"/>
    </source>
</evidence>
<organism evidence="10 11">
    <name type="scientific">Rummeliibacillus stabekisii</name>
    <dbReference type="NCBI Taxonomy" id="241244"/>
    <lineage>
        <taxon>Bacteria</taxon>
        <taxon>Bacillati</taxon>
        <taxon>Bacillota</taxon>
        <taxon>Bacilli</taxon>
        <taxon>Bacillales</taxon>
        <taxon>Caryophanaceae</taxon>
        <taxon>Rummeliibacillus</taxon>
    </lineage>
</organism>
<comment type="caution">
    <text evidence="9">Lacks conserved residue(s) required for the propagation of feature annotation.</text>
</comment>
<sequence>MLAHLIACTLGIVLDRLIGDPKRMPHPVKWIGSLIGWLTKRLNKGGFRKTKGALLVILVVGATTVSAYAVVVIAYQVGIVFGILVEGLLISFGLAQKSLKQAAMEVYEPLTAGNLVQARVKLSWIVGRDTEKLSESEVTRGVVETVSENTSDGVTAPLFWAFLFGAAGIWMYKAVNTLDSMVAYKNKEFKEFGFVAAHTDDVFNYIPSRLTGLLILLTTQNETKHSLSERMRGWLTDAKKHPSPNSGYLEAATAYQLGVQLGGTNYYKGVVSKRATMGQKEVELAPRHIQLAVNHMYTVTAYFWLLGIMIGGVMIVIA</sequence>
<evidence type="ECO:0000256" key="8">
    <source>
        <dbReference type="ARBA" id="ARBA00023136"/>
    </source>
</evidence>
<dbReference type="InterPro" id="IPR004485">
    <property type="entry name" value="Cobalamin_biosynth_CobD/CbiB"/>
</dbReference>
<comment type="subcellular location">
    <subcellularLocation>
        <location evidence="1 9">Cell membrane</location>
        <topology evidence="1 9">Multi-pass membrane protein</topology>
    </subcellularLocation>
</comment>
<name>A0A143HGM3_9BACL</name>
<evidence type="ECO:0000256" key="7">
    <source>
        <dbReference type="ARBA" id="ARBA00022989"/>
    </source>
</evidence>
<dbReference type="STRING" id="241244.ATY39_16655"/>
<dbReference type="Pfam" id="PF03186">
    <property type="entry name" value="CobD_Cbib"/>
    <property type="match status" value="1"/>
</dbReference>
<dbReference type="GO" id="GO:0048472">
    <property type="term" value="F:threonine-phosphate decarboxylase activity"/>
    <property type="evidence" value="ECO:0007669"/>
    <property type="project" value="InterPro"/>
</dbReference>
<dbReference type="GO" id="GO:0015420">
    <property type="term" value="F:ABC-type vitamin B12 transporter activity"/>
    <property type="evidence" value="ECO:0007669"/>
    <property type="project" value="UniProtKB-UniRule"/>
</dbReference>
<keyword evidence="8 9" id="KW-0472">Membrane</keyword>
<reference evidence="11" key="2">
    <citation type="submission" date="2016-03" db="EMBL/GenBank/DDBJ databases">
        <authorList>
            <person name="Ploux O."/>
        </authorList>
    </citation>
    <scope>NUCLEOTIDE SEQUENCE [LARGE SCALE GENOMIC DNA]</scope>
    <source>
        <strain evidence="11">PP9</strain>
    </source>
</reference>
<dbReference type="OrthoDB" id="9811967at2"/>
<feature type="transmembrane region" description="Helical" evidence="9">
    <location>
        <begin position="77"/>
        <end position="95"/>
    </location>
</feature>
<keyword evidence="5 9" id="KW-0169">Cobalamin biosynthesis</keyword>
<keyword evidence="7 9" id="KW-1133">Transmembrane helix</keyword>
<dbReference type="AlphaFoldDB" id="A0A143HGM3"/>
<evidence type="ECO:0000256" key="4">
    <source>
        <dbReference type="ARBA" id="ARBA00022475"/>
    </source>
</evidence>
<keyword evidence="6 9" id="KW-0812">Transmembrane</keyword>
<keyword evidence="11" id="KW-1185">Reference proteome</keyword>
<comment type="pathway">
    <text evidence="2 9">Cofactor biosynthesis; adenosylcobalamin biosynthesis.</text>
</comment>
<dbReference type="RefSeq" id="WP_066791689.1">
    <property type="nucleotide sequence ID" value="NZ_CP014806.1"/>
</dbReference>
<dbReference type="UniPathway" id="UPA00148"/>
<reference evidence="10 11" key="1">
    <citation type="journal article" date="2016" name="Genome Announc.">
        <title>Whole-Genome Sequence of Rummeliibacillus stabekisii Strain PP9 Isolated from Antarctic Soil.</title>
        <authorList>
            <person name="da Mota F.F."/>
            <person name="Vollu R.E."/>
            <person name="Jurelevicius D."/>
            <person name="Seldin L."/>
        </authorList>
    </citation>
    <scope>NUCLEOTIDE SEQUENCE [LARGE SCALE GENOMIC DNA]</scope>
    <source>
        <strain evidence="10 11">PP9</strain>
    </source>
</reference>
<evidence type="ECO:0000256" key="2">
    <source>
        <dbReference type="ARBA" id="ARBA00004953"/>
    </source>
</evidence>
<dbReference type="PANTHER" id="PTHR34308">
    <property type="entry name" value="COBALAMIN BIOSYNTHESIS PROTEIN CBIB"/>
    <property type="match status" value="1"/>
</dbReference>
<dbReference type="EMBL" id="CP014806">
    <property type="protein sequence ID" value="AMX00865.1"/>
    <property type="molecule type" value="Genomic_DNA"/>
</dbReference>
<accession>A0A143HGM3</accession>
<dbReference type="NCBIfam" id="TIGR00380">
    <property type="entry name" value="cobal_cbiB"/>
    <property type="match status" value="1"/>
</dbReference>
<proteinExistence type="inferred from homology"/>
<evidence type="ECO:0000256" key="1">
    <source>
        <dbReference type="ARBA" id="ARBA00004651"/>
    </source>
</evidence>
<dbReference type="Proteomes" id="UP000076021">
    <property type="component" value="Chromosome"/>
</dbReference>
<feature type="transmembrane region" description="Helical" evidence="9">
    <location>
        <begin position="296"/>
        <end position="317"/>
    </location>
</feature>
<evidence type="ECO:0000256" key="6">
    <source>
        <dbReference type="ARBA" id="ARBA00022692"/>
    </source>
</evidence>
<gene>
    <name evidence="9" type="primary">cobD</name>
    <name evidence="10" type="ORF">ATY39_16655</name>
</gene>